<dbReference type="AlphaFoldDB" id="S5DKT8"/>
<reference evidence="2" key="1">
    <citation type="journal article" date="2013" name="Sci. Rep.">
        <title>Metagenomics uncovers a new group of low GC and ultra-small marine Actinobacteria.</title>
        <authorList>
            <person name="Ghai R."/>
            <person name="Mizuno C.M."/>
            <person name="Picazo A."/>
            <person name="Camacho A."/>
            <person name="Rodriguez-Valera F."/>
        </authorList>
    </citation>
    <scope>NUCLEOTIDE SEQUENCE</scope>
</reference>
<keyword evidence="1" id="KW-0472">Membrane</keyword>
<sequence length="45" mass="5204">MDEILFWRIFLLGGILTFLGVMGLFTLKLLAASTGRKRIIDFFIR</sequence>
<protein>
    <submittedName>
        <fullName evidence="2">MedDCM-OCT-S37-C10-cds43</fullName>
    </submittedName>
</protein>
<name>S5DKT8_9ACTN</name>
<accession>S5DKT8</accession>
<evidence type="ECO:0000256" key="1">
    <source>
        <dbReference type="SAM" id="Phobius"/>
    </source>
</evidence>
<keyword evidence="1" id="KW-1133">Transmembrane helix</keyword>
<keyword evidence="1" id="KW-0812">Transmembrane</keyword>
<dbReference type="EMBL" id="KC811132">
    <property type="protein sequence ID" value="AGQ19476.1"/>
    <property type="molecule type" value="Genomic_DNA"/>
</dbReference>
<feature type="transmembrane region" description="Helical" evidence="1">
    <location>
        <begin position="6"/>
        <end position="30"/>
    </location>
</feature>
<evidence type="ECO:0000313" key="2">
    <source>
        <dbReference type="EMBL" id="AGQ19476.1"/>
    </source>
</evidence>
<proteinExistence type="predicted"/>
<organism evidence="2">
    <name type="scientific">Candidatus Actinomarina minuta</name>
    <dbReference type="NCBI Taxonomy" id="1389454"/>
    <lineage>
        <taxon>Bacteria</taxon>
        <taxon>Bacillati</taxon>
        <taxon>Actinomycetota</taxon>
        <taxon>Actinomycetes</taxon>
        <taxon>Candidatus Actinomarinidae</taxon>
        <taxon>Candidatus Actinomarinales</taxon>
        <taxon>Candidatus Actinomarineae</taxon>
        <taxon>Candidatus Actinomarinaceae</taxon>
        <taxon>Candidatus Actinomarina</taxon>
    </lineage>
</organism>